<keyword evidence="3" id="KW-1185">Reference proteome</keyword>
<dbReference type="OrthoDB" id="8825892at2759"/>
<gene>
    <name evidence="2" type="ORF">E2C01_010756</name>
</gene>
<feature type="domain" description="Ig-like" evidence="1">
    <location>
        <begin position="14"/>
        <end position="58"/>
    </location>
</feature>
<accession>A0A5B7D9I1</accession>
<comment type="caution">
    <text evidence="2">The sequence shown here is derived from an EMBL/GenBank/DDBJ whole genome shotgun (WGS) entry which is preliminary data.</text>
</comment>
<dbReference type="PROSITE" id="PS50835">
    <property type="entry name" value="IG_LIKE"/>
    <property type="match status" value="1"/>
</dbReference>
<sequence>MLYFSCPAPPRPAPTLSHPPFAPLWVRLLSSRDPLSSGRTYKVVCQAAGARPPATITWRLGPTRLNTHTDKWNHARFGVRGVSKRTGSNPVGGVFSWRAKNHLLDNMAALECVLAAAVTDPQQEPCSVGGNLMKKLYEKFI</sequence>
<dbReference type="InterPro" id="IPR013783">
    <property type="entry name" value="Ig-like_fold"/>
</dbReference>
<evidence type="ECO:0000313" key="3">
    <source>
        <dbReference type="Proteomes" id="UP000324222"/>
    </source>
</evidence>
<dbReference type="AlphaFoldDB" id="A0A5B7D9I1"/>
<evidence type="ECO:0000259" key="1">
    <source>
        <dbReference type="PROSITE" id="PS50835"/>
    </source>
</evidence>
<dbReference type="Gene3D" id="2.60.40.10">
    <property type="entry name" value="Immunoglobulins"/>
    <property type="match status" value="1"/>
</dbReference>
<evidence type="ECO:0000313" key="2">
    <source>
        <dbReference type="EMBL" id="MPC17887.1"/>
    </source>
</evidence>
<dbReference type="InterPro" id="IPR007110">
    <property type="entry name" value="Ig-like_dom"/>
</dbReference>
<dbReference type="Proteomes" id="UP000324222">
    <property type="component" value="Unassembled WGS sequence"/>
</dbReference>
<proteinExistence type="predicted"/>
<dbReference type="EMBL" id="VSRR010000628">
    <property type="protein sequence ID" value="MPC17887.1"/>
    <property type="molecule type" value="Genomic_DNA"/>
</dbReference>
<protein>
    <recommendedName>
        <fullName evidence="1">Ig-like domain-containing protein</fullName>
    </recommendedName>
</protein>
<reference evidence="2 3" key="1">
    <citation type="submission" date="2019-05" db="EMBL/GenBank/DDBJ databases">
        <title>Another draft genome of Portunus trituberculatus and its Hox gene families provides insights of decapod evolution.</title>
        <authorList>
            <person name="Jeong J.-H."/>
            <person name="Song I."/>
            <person name="Kim S."/>
            <person name="Choi T."/>
            <person name="Kim D."/>
            <person name="Ryu S."/>
            <person name="Kim W."/>
        </authorList>
    </citation>
    <scope>NUCLEOTIDE SEQUENCE [LARGE SCALE GENOMIC DNA]</scope>
    <source>
        <tissue evidence="2">Muscle</tissue>
    </source>
</reference>
<dbReference type="InterPro" id="IPR036179">
    <property type="entry name" value="Ig-like_dom_sf"/>
</dbReference>
<organism evidence="2 3">
    <name type="scientific">Portunus trituberculatus</name>
    <name type="common">Swimming crab</name>
    <name type="synonym">Neptunus trituberculatus</name>
    <dbReference type="NCBI Taxonomy" id="210409"/>
    <lineage>
        <taxon>Eukaryota</taxon>
        <taxon>Metazoa</taxon>
        <taxon>Ecdysozoa</taxon>
        <taxon>Arthropoda</taxon>
        <taxon>Crustacea</taxon>
        <taxon>Multicrustacea</taxon>
        <taxon>Malacostraca</taxon>
        <taxon>Eumalacostraca</taxon>
        <taxon>Eucarida</taxon>
        <taxon>Decapoda</taxon>
        <taxon>Pleocyemata</taxon>
        <taxon>Brachyura</taxon>
        <taxon>Eubrachyura</taxon>
        <taxon>Portunoidea</taxon>
        <taxon>Portunidae</taxon>
        <taxon>Portuninae</taxon>
        <taxon>Portunus</taxon>
    </lineage>
</organism>
<dbReference type="SUPFAM" id="SSF48726">
    <property type="entry name" value="Immunoglobulin"/>
    <property type="match status" value="1"/>
</dbReference>
<name>A0A5B7D9I1_PORTR</name>